<dbReference type="Proteomes" id="UP000541444">
    <property type="component" value="Unassembled WGS sequence"/>
</dbReference>
<evidence type="ECO:0000313" key="3">
    <source>
        <dbReference type="Proteomes" id="UP000541444"/>
    </source>
</evidence>
<dbReference type="GO" id="GO:0004523">
    <property type="term" value="F:RNA-DNA hybrid ribonuclease activity"/>
    <property type="evidence" value="ECO:0007669"/>
    <property type="project" value="InterPro"/>
</dbReference>
<reference evidence="2 3" key="1">
    <citation type="journal article" date="2020" name="IScience">
        <title>Genome Sequencing of the Endangered Kingdonia uniflora (Circaeasteraceae, Ranunculales) Reveals Potential Mechanisms of Evolutionary Specialization.</title>
        <authorList>
            <person name="Sun Y."/>
            <person name="Deng T."/>
            <person name="Zhang A."/>
            <person name="Moore M.J."/>
            <person name="Landis J.B."/>
            <person name="Lin N."/>
            <person name="Zhang H."/>
            <person name="Zhang X."/>
            <person name="Huang J."/>
            <person name="Zhang X."/>
            <person name="Sun H."/>
            <person name="Wang H."/>
        </authorList>
    </citation>
    <scope>NUCLEOTIDE SEQUENCE [LARGE SCALE GENOMIC DNA]</scope>
    <source>
        <strain evidence="2">TB1705</strain>
        <tissue evidence="2">Leaf</tissue>
    </source>
</reference>
<keyword evidence="3" id="KW-1185">Reference proteome</keyword>
<dbReference type="AlphaFoldDB" id="A0A7J7MY95"/>
<sequence length="135" mass="14711">MKSNNNSVVVLVMSSNNYTGRKYEVNSGSSHYSSADGSFSSTRTQLSQQQQIVNSGNRQQQLCSLNFGQTGGHDFSRATDPEEAEARMVIRGVEAAQDAGIQRVLIVYDCKRLVKAFASKSTNLSWGALTLAQDL</sequence>
<feature type="domain" description="RNase H type-1" evidence="1">
    <location>
        <begin position="75"/>
        <end position="123"/>
    </location>
</feature>
<accession>A0A7J7MY95</accession>
<gene>
    <name evidence="2" type="ORF">GIB67_032979</name>
</gene>
<organism evidence="2 3">
    <name type="scientific">Kingdonia uniflora</name>
    <dbReference type="NCBI Taxonomy" id="39325"/>
    <lineage>
        <taxon>Eukaryota</taxon>
        <taxon>Viridiplantae</taxon>
        <taxon>Streptophyta</taxon>
        <taxon>Embryophyta</taxon>
        <taxon>Tracheophyta</taxon>
        <taxon>Spermatophyta</taxon>
        <taxon>Magnoliopsida</taxon>
        <taxon>Ranunculales</taxon>
        <taxon>Circaeasteraceae</taxon>
        <taxon>Kingdonia</taxon>
    </lineage>
</organism>
<dbReference type="EMBL" id="JACGCM010001183">
    <property type="protein sequence ID" value="KAF6159895.1"/>
    <property type="molecule type" value="Genomic_DNA"/>
</dbReference>
<name>A0A7J7MY95_9MAGN</name>
<dbReference type="InterPro" id="IPR002156">
    <property type="entry name" value="RNaseH_domain"/>
</dbReference>
<protein>
    <recommendedName>
        <fullName evidence="1">RNase H type-1 domain-containing protein</fullName>
    </recommendedName>
</protein>
<evidence type="ECO:0000259" key="1">
    <source>
        <dbReference type="Pfam" id="PF13456"/>
    </source>
</evidence>
<dbReference type="GO" id="GO:0003676">
    <property type="term" value="F:nucleic acid binding"/>
    <property type="evidence" value="ECO:0007669"/>
    <property type="project" value="InterPro"/>
</dbReference>
<dbReference type="Pfam" id="PF13456">
    <property type="entry name" value="RVT_3"/>
    <property type="match status" value="1"/>
</dbReference>
<proteinExistence type="predicted"/>
<evidence type="ECO:0000313" key="2">
    <source>
        <dbReference type="EMBL" id="KAF6159895.1"/>
    </source>
</evidence>
<comment type="caution">
    <text evidence="2">The sequence shown here is derived from an EMBL/GenBank/DDBJ whole genome shotgun (WGS) entry which is preliminary data.</text>
</comment>